<evidence type="ECO:0000313" key="10">
    <source>
        <dbReference type="Proteomes" id="UP000236497"/>
    </source>
</evidence>
<dbReference type="AlphaFoldDB" id="A0A0H5SDZ4"/>
<dbReference type="PANTHER" id="PTHR33202">
    <property type="entry name" value="ZINC UPTAKE REGULATION PROTEIN"/>
    <property type="match status" value="1"/>
</dbReference>
<organism evidence="9 10">
    <name type="scientific">Herbinix hemicellulosilytica</name>
    <dbReference type="NCBI Taxonomy" id="1564487"/>
    <lineage>
        <taxon>Bacteria</taxon>
        <taxon>Bacillati</taxon>
        <taxon>Bacillota</taxon>
        <taxon>Clostridia</taxon>
        <taxon>Lachnospirales</taxon>
        <taxon>Lachnospiraceae</taxon>
        <taxon>Herbinix</taxon>
    </lineage>
</organism>
<dbReference type="GO" id="GO:0008270">
    <property type="term" value="F:zinc ion binding"/>
    <property type="evidence" value="ECO:0007669"/>
    <property type="project" value="TreeGrafter"/>
</dbReference>
<feature type="binding site" evidence="7">
    <location>
        <position position="85"/>
    </location>
    <ligand>
        <name>Zn(2+)</name>
        <dbReference type="ChEBI" id="CHEBI:29105"/>
    </ligand>
</feature>
<dbReference type="InterPro" id="IPR036388">
    <property type="entry name" value="WH-like_DNA-bd_sf"/>
</dbReference>
<dbReference type="RefSeq" id="WP_103201787.1">
    <property type="nucleotide sequence ID" value="NZ_CVTD020000008.1"/>
</dbReference>
<keyword evidence="6" id="KW-0804">Transcription</keyword>
<evidence type="ECO:0000313" key="9">
    <source>
        <dbReference type="EMBL" id="CRZ33619.1"/>
    </source>
</evidence>
<feature type="binding site" evidence="7">
    <location>
        <position position="88"/>
    </location>
    <ligand>
        <name>Zn(2+)</name>
        <dbReference type="ChEBI" id="CHEBI:29105"/>
    </ligand>
</feature>
<dbReference type="InterPro" id="IPR043135">
    <property type="entry name" value="Fur_C"/>
</dbReference>
<dbReference type="GO" id="GO:0003700">
    <property type="term" value="F:DNA-binding transcription factor activity"/>
    <property type="evidence" value="ECO:0007669"/>
    <property type="project" value="InterPro"/>
</dbReference>
<dbReference type="Pfam" id="PF01475">
    <property type="entry name" value="FUR"/>
    <property type="match status" value="1"/>
</dbReference>
<evidence type="ECO:0000256" key="2">
    <source>
        <dbReference type="ARBA" id="ARBA00022491"/>
    </source>
</evidence>
<keyword evidence="5" id="KW-0238">DNA-binding</keyword>
<sequence>MSNGRNTKQKQLILSILKEADRPLSINEIYSKTVCEIPKIAKSTIYRNIDAMLNQNMIEKYYLNDNEIFYSFKKDKNNHTHFIICEDCKKVYNLPDCPLKELENSIEAEGFIIKDHQLQITGICKNCASNYK</sequence>
<evidence type="ECO:0000256" key="6">
    <source>
        <dbReference type="ARBA" id="ARBA00023163"/>
    </source>
</evidence>
<comment type="cofactor">
    <cofactor evidence="7">
        <name>Zn(2+)</name>
        <dbReference type="ChEBI" id="CHEBI:29105"/>
    </cofactor>
    <text evidence="7">Binds 1 zinc ion per subunit.</text>
</comment>
<dbReference type="GO" id="GO:0000976">
    <property type="term" value="F:transcription cis-regulatory region binding"/>
    <property type="evidence" value="ECO:0007669"/>
    <property type="project" value="TreeGrafter"/>
</dbReference>
<name>A0A0H5SDZ4_HERHM</name>
<keyword evidence="2" id="KW-0678">Repressor</keyword>
<keyword evidence="3 7" id="KW-0862">Zinc</keyword>
<keyword evidence="7" id="KW-0479">Metal-binding</keyword>
<comment type="cofactor">
    <cofactor evidence="8">
        <name>Mn(2+)</name>
        <dbReference type="ChEBI" id="CHEBI:29035"/>
    </cofactor>
    <cofactor evidence="8">
        <name>Fe(2+)</name>
        <dbReference type="ChEBI" id="CHEBI:29033"/>
    </cofactor>
    <text evidence="8">Binds 1 Mn(2+) or Fe(2+) ion per subunit.</text>
</comment>
<evidence type="ECO:0008006" key="11">
    <source>
        <dbReference type="Google" id="ProtNLM"/>
    </source>
</evidence>
<dbReference type="Proteomes" id="UP000236497">
    <property type="component" value="Unassembled WGS sequence"/>
</dbReference>
<evidence type="ECO:0000256" key="1">
    <source>
        <dbReference type="ARBA" id="ARBA00007957"/>
    </source>
</evidence>
<evidence type="ECO:0000256" key="7">
    <source>
        <dbReference type="PIRSR" id="PIRSR602481-1"/>
    </source>
</evidence>
<evidence type="ECO:0000256" key="4">
    <source>
        <dbReference type="ARBA" id="ARBA00023015"/>
    </source>
</evidence>
<dbReference type="GO" id="GO:0045892">
    <property type="term" value="P:negative regulation of DNA-templated transcription"/>
    <property type="evidence" value="ECO:0007669"/>
    <property type="project" value="TreeGrafter"/>
</dbReference>
<evidence type="ECO:0000256" key="8">
    <source>
        <dbReference type="PIRSR" id="PIRSR602481-2"/>
    </source>
</evidence>
<gene>
    <name evidence="9" type="ORF">HHT355_0413</name>
</gene>
<dbReference type="InterPro" id="IPR036390">
    <property type="entry name" value="WH_DNA-bd_sf"/>
</dbReference>
<reference evidence="9 10" key="1">
    <citation type="submission" date="2015-06" db="EMBL/GenBank/DDBJ databases">
        <authorList>
            <person name="Wibberg Daniel"/>
        </authorList>
    </citation>
    <scope>NUCLEOTIDE SEQUENCE [LARGE SCALE GENOMIC DNA]</scope>
    <source>
        <strain evidence="9 10">T3/55T</strain>
    </source>
</reference>
<dbReference type="GO" id="GO:1900376">
    <property type="term" value="P:regulation of secondary metabolite biosynthetic process"/>
    <property type="evidence" value="ECO:0007669"/>
    <property type="project" value="TreeGrafter"/>
</dbReference>
<dbReference type="InterPro" id="IPR002481">
    <property type="entry name" value="FUR"/>
</dbReference>
<comment type="similarity">
    <text evidence="1">Belongs to the Fur family.</text>
</comment>
<dbReference type="SUPFAM" id="SSF46785">
    <property type="entry name" value="Winged helix' DNA-binding domain"/>
    <property type="match status" value="1"/>
</dbReference>
<feature type="binding site" evidence="7">
    <location>
        <position position="124"/>
    </location>
    <ligand>
        <name>Zn(2+)</name>
        <dbReference type="ChEBI" id="CHEBI:29105"/>
    </ligand>
</feature>
<dbReference type="PANTHER" id="PTHR33202:SF22">
    <property type="entry name" value="HYDROGEN PEROXIDE SENSITIVE REPRESSOR"/>
    <property type="match status" value="1"/>
</dbReference>
<evidence type="ECO:0000256" key="3">
    <source>
        <dbReference type="ARBA" id="ARBA00022833"/>
    </source>
</evidence>
<accession>A0A0H5SDZ4</accession>
<dbReference type="OrthoDB" id="8659436at2"/>
<keyword evidence="4" id="KW-0805">Transcription regulation</keyword>
<keyword evidence="10" id="KW-1185">Reference proteome</keyword>
<dbReference type="Gene3D" id="3.30.1490.190">
    <property type="match status" value="1"/>
</dbReference>
<evidence type="ECO:0000256" key="5">
    <source>
        <dbReference type="ARBA" id="ARBA00023125"/>
    </source>
</evidence>
<feature type="binding site" evidence="7">
    <location>
        <position position="127"/>
    </location>
    <ligand>
        <name>Zn(2+)</name>
        <dbReference type="ChEBI" id="CHEBI:29105"/>
    </ligand>
</feature>
<proteinExistence type="inferred from homology"/>
<protein>
    <recommendedName>
        <fullName evidence="11">Fur family ferric uptake transcriptional regulator</fullName>
    </recommendedName>
</protein>
<keyword evidence="8" id="KW-0408">Iron</keyword>
<dbReference type="Gene3D" id="1.10.10.10">
    <property type="entry name" value="Winged helix-like DNA-binding domain superfamily/Winged helix DNA-binding domain"/>
    <property type="match status" value="1"/>
</dbReference>
<feature type="binding site" evidence="8">
    <location>
        <position position="116"/>
    </location>
    <ligand>
        <name>Fe cation</name>
        <dbReference type="ChEBI" id="CHEBI:24875"/>
    </ligand>
</feature>
<dbReference type="EMBL" id="CVTD020000008">
    <property type="protein sequence ID" value="CRZ33619.1"/>
    <property type="molecule type" value="Genomic_DNA"/>
</dbReference>
<dbReference type="CDD" id="cd07153">
    <property type="entry name" value="Fur_like"/>
    <property type="match status" value="1"/>
</dbReference>